<keyword evidence="1" id="KW-0472">Membrane</keyword>
<protein>
    <recommendedName>
        <fullName evidence="4">Sporulation protein</fullName>
    </recommendedName>
</protein>
<evidence type="ECO:0000313" key="2">
    <source>
        <dbReference type="EMBL" id="GAP30382.1"/>
    </source>
</evidence>
<dbReference type="AlphaFoldDB" id="A0ABC9YY71"/>
<gene>
    <name evidence="2" type="ORF">NSK11_contig00079-0019</name>
</gene>
<evidence type="ECO:0000313" key="3">
    <source>
        <dbReference type="Proteomes" id="UP000037179"/>
    </source>
</evidence>
<keyword evidence="1" id="KW-1133">Transmembrane helix</keyword>
<keyword evidence="3" id="KW-1185">Reference proteome</keyword>
<organism evidence="2 3">
    <name type="scientific">Nocardia seriolae</name>
    <dbReference type="NCBI Taxonomy" id="37332"/>
    <lineage>
        <taxon>Bacteria</taxon>
        <taxon>Bacillati</taxon>
        <taxon>Actinomycetota</taxon>
        <taxon>Actinomycetes</taxon>
        <taxon>Mycobacteriales</taxon>
        <taxon>Nocardiaceae</taxon>
        <taxon>Nocardia</taxon>
    </lineage>
</organism>
<proteinExistence type="predicted"/>
<feature type="transmembrane region" description="Helical" evidence="1">
    <location>
        <begin position="88"/>
        <end position="107"/>
    </location>
</feature>
<name>A0ABC9YY71_9NOCA</name>
<dbReference type="Proteomes" id="UP000037179">
    <property type="component" value="Unassembled WGS sequence"/>
</dbReference>
<sequence length="113" mass="11536">MMKVEDVLTAARDSLTVKRVFAEPIERDGTTVVVAAAVAGGGGGGGGTDKEGQEGSGVGFGIGAKPVGAFVLKDGRVDWKPALDVNRLVLVAGMVVVAILIAGARIVRYQTTR</sequence>
<reference evidence="3" key="1">
    <citation type="submission" date="2015-07" db="EMBL/GenBank/DDBJ databases">
        <title>Nocardia seriolae U-1 whole genome shotgun sequence.</title>
        <authorList>
            <person name="Imajoh M."/>
            <person name="Fukumoto Y."/>
            <person name="Sukeda M."/>
            <person name="Yamane J."/>
            <person name="Yamasaki K."/>
            <person name="Shimizu M."/>
            <person name="Ohnishi K."/>
            <person name="Oshima S."/>
        </authorList>
    </citation>
    <scope>NUCLEOTIDE SEQUENCE [LARGE SCALE GENOMIC DNA]</scope>
    <source>
        <strain evidence="3">U-1</strain>
    </source>
</reference>
<comment type="caution">
    <text evidence="2">The sequence shown here is derived from an EMBL/GenBank/DDBJ whole genome shotgun (WGS) entry which is preliminary data.</text>
</comment>
<evidence type="ECO:0008006" key="4">
    <source>
        <dbReference type="Google" id="ProtNLM"/>
    </source>
</evidence>
<evidence type="ECO:0000256" key="1">
    <source>
        <dbReference type="SAM" id="Phobius"/>
    </source>
</evidence>
<accession>A0ABC9YY71</accession>
<dbReference type="EMBL" id="BBYQ01000079">
    <property type="protein sequence ID" value="GAP30382.1"/>
    <property type="molecule type" value="Genomic_DNA"/>
</dbReference>
<keyword evidence="1" id="KW-0812">Transmembrane</keyword>
<reference evidence="2 3" key="2">
    <citation type="journal article" date="2016" name="Genome Announc.">
        <title>Draft Genome Sequence of Erythromycin- and Oxytetracycline-Sensitive Nocardia seriolae Strain U-1 (NBRC 110359).</title>
        <authorList>
            <person name="Imajoh M."/>
            <person name="Sukeda M."/>
            <person name="Shimizu M."/>
            <person name="Yamane J."/>
            <person name="Ohnishi K."/>
            <person name="Oshima S."/>
        </authorList>
    </citation>
    <scope>NUCLEOTIDE SEQUENCE [LARGE SCALE GENOMIC DNA]</scope>
    <source>
        <strain evidence="2 3">U-1</strain>
    </source>
</reference>